<dbReference type="InterPro" id="IPR050383">
    <property type="entry name" value="GlyoxalaseI/FosfomycinResist"/>
</dbReference>
<sequence>MSRSATPHTEANAGPVPVLGLHHFAWRCRDAEETRRFYEDLLGLPLVHVIKSDHVPSTGEYCPYVHIFFQMADGSYIAFFDLGDDLAAAPSPNTPAWVNHLALRVESEAALLAAKSRLEAAGVQVLGVTDHHIIHSIYFFDPNGIRLELTTPTVSADVMQAHARNAHADLDAWNERKAQLREEARHG</sequence>
<evidence type="ECO:0000259" key="1">
    <source>
        <dbReference type="PROSITE" id="PS51819"/>
    </source>
</evidence>
<dbReference type="Gene3D" id="3.10.180.10">
    <property type="entry name" value="2,3-Dihydroxybiphenyl 1,2-Dioxygenase, domain 1"/>
    <property type="match status" value="1"/>
</dbReference>
<dbReference type="PANTHER" id="PTHR21366">
    <property type="entry name" value="GLYOXALASE FAMILY PROTEIN"/>
    <property type="match status" value="1"/>
</dbReference>
<dbReference type="InterPro" id="IPR004360">
    <property type="entry name" value="Glyas_Fos-R_dOase_dom"/>
</dbReference>
<feature type="domain" description="VOC" evidence="1">
    <location>
        <begin position="20"/>
        <end position="152"/>
    </location>
</feature>
<dbReference type="RefSeq" id="WP_286659812.1">
    <property type="nucleotide sequence ID" value="NZ_JASZYV010000002.1"/>
</dbReference>
<evidence type="ECO:0000313" key="2">
    <source>
        <dbReference type="EMBL" id="MDM0044693.1"/>
    </source>
</evidence>
<name>A0ABT7N9S5_9BURK</name>
<organism evidence="2 3">
    <name type="scientific">Variovorax dokdonensis</name>
    <dbReference type="NCBI Taxonomy" id="344883"/>
    <lineage>
        <taxon>Bacteria</taxon>
        <taxon>Pseudomonadati</taxon>
        <taxon>Pseudomonadota</taxon>
        <taxon>Betaproteobacteria</taxon>
        <taxon>Burkholderiales</taxon>
        <taxon>Comamonadaceae</taxon>
        <taxon>Variovorax</taxon>
    </lineage>
</organism>
<dbReference type="CDD" id="cd06587">
    <property type="entry name" value="VOC"/>
    <property type="match status" value="1"/>
</dbReference>
<comment type="caution">
    <text evidence="2">The sequence shown here is derived from an EMBL/GenBank/DDBJ whole genome shotgun (WGS) entry which is preliminary data.</text>
</comment>
<dbReference type="Pfam" id="PF00903">
    <property type="entry name" value="Glyoxalase"/>
    <property type="match status" value="1"/>
</dbReference>
<keyword evidence="3" id="KW-1185">Reference proteome</keyword>
<evidence type="ECO:0000313" key="3">
    <source>
        <dbReference type="Proteomes" id="UP001174908"/>
    </source>
</evidence>
<dbReference type="InterPro" id="IPR029068">
    <property type="entry name" value="Glyas_Bleomycin-R_OHBP_Dase"/>
</dbReference>
<dbReference type="PROSITE" id="PS51819">
    <property type="entry name" value="VOC"/>
    <property type="match status" value="1"/>
</dbReference>
<accession>A0ABT7N9S5</accession>
<dbReference type="PANTHER" id="PTHR21366:SF30">
    <property type="entry name" value="BLL2330 PROTEIN"/>
    <property type="match status" value="1"/>
</dbReference>
<reference evidence="2" key="1">
    <citation type="submission" date="2023-06" db="EMBL/GenBank/DDBJ databases">
        <authorList>
            <person name="Jiang Y."/>
            <person name="Liu Q."/>
        </authorList>
    </citation>
    <scope>NUCLEOTIDE SEQUENCE</scope>
    <source>
        <strain evidence="2">CGMCC 1.12089</strain>
    </source>
</reference>
<gene>
    <name evidence="2" type="ORF">QTH91_09390</name>
</gene>
<dbReference type="Proteomes" id="UP001174908">
    <property type="component" value="Unassembled WGS sequence"/>
</dbReference>
<proteinExistence type="predicted"/>
<dbReference type="InterPro" id="IPR037523">
    <property type="entry name" value="VOC_core"/>
</dbReference>
<dbReference type="EMBL" id="JASZYV010000002">
    <property type="protein sequence ID" value="MDM0044693.1"/>
    <property type="molecule type" value="Genomic_DNA"/>
</dbReference>
<dbReference type="SUPFAM" id="SSF54593">
    <property type="entry name" value="Glyoxalase/Bleomycin resistance protein/Dihydroxybiphenyl dioxygenase"/>
    <property type="match status" value="1"/>
</dbReference>
<protein>
    <submittedName>
        <fullName evidence="2">VOC family protein</fullName>
    </submittedName>
</protein>